<evidence type="ECO:0000259" key="3">
    <source>
        <dbReference type="PROSITE" id="PS50113"/>
    </source>
</evidence>
<dbReference type="SUPFAM" id="SSF47384">
    <property type="entry name" value="Homodimeric domain of signal transducing histidine kinase"/>
    <property type="match status" value="1"/>
</dbReference>
<dbReference type="Pfam" id="PF13426">
    <property type="entry name" value="PAS_9"/>
    <property type="match status" value="1"/>
</dbReference>
<proteinExistence type="predicted"/>
<evidence type="ECO:0000313" key="4">
    <source>
        <dbReference type="EMBL" id="PJJ80074.1"/>
    </source>
</evidence>
<comment type="caution">
    <text evidence="4">The sequence shown here is derived from an EMBL/GenBank/DDBJ whole genome shotgun (WGS) entry which is preliminary data.</text>
</comment>
<dbReference type="GO" id="GO:0000155">
    <property type="term" value="F:phosphorelay sensor kinase activity"/>
    <property type="evidence" value="ECO:0007669"/>
    <property type="project" value="InterPro"/>
</dbReference>
<accession>A0A2H9VP04</accession>
<feature type="domain" description="PAS" evidence="2">
    <location>
        <begin position="206"/>
        <end position="277"/>
    </location>
</feature>
<dbReference type="InterPro" id="IPR048437">
    <property type="entry name" value="MASE11"/>
</dbReference>
<feature type="transmembrane region" description="Helical" evidence="1">
    <location>
        <begin position="95"/>
        <end position="122"/>
    </location>
</feature>
<feature type="transmembrane region" description="Helical" evidence="1">
    <location>
        <begin position="64"/>
        <end position="83"/>
    </location>
</feature>
<dbReference type="SMART" id="SM00091">
    <property type="entry name" value="PAS"/>
    <property type="match status" value="2"/>
</dbReference>
<dbReference type="InterPro" id="IPR000014">
    <property type="entry name" value="PAS"/>
</dbReference>
<dbReference type="EMBL" id="PGFJ01000002">
    <property type="protein sequence ID" value="PJJ80074.1"/>
    <property type="molecule type" value="Genomic_DNA"/>
</dbReference>
<reference evidence="4 5" key="1">
    <citation type="submission" date="2017-11" db="EMBL/GenBank/DDBJ databases">
        <title>Genomic Encyclopedia of Archaeal and Bacterial Type Strains, Phase II (KMG-II): From Individual Species to Whole Genera.</title>
        <authorList>
            <person name="Goeker M."/>
        </authorList>
    </citation>
    <scope>NUCLEOTIDE SEQUENCE [LARGE SCALE GENOMIC DNA]</scope>
    <source>
        <strain evidence="4 5">DSM 28175</strain>
    </source>
</reference>
<feature type="transmembrane region" description="Helical" evidence="1">
    <location>
        <begin position="167"/>
        <end position="189"/>
    </location>
</feature>
<keyword evidence="1" id="KW-0812">Transmembrane</keyword>
<name>A0A2H9VP04_9SPHI</name>
<evidence type="ECO:0000256" key="1">
    <source>
        <dbReference type="SAM" id="Phobius"/>
    </source>
</evidence>
<feature type="domain" description="PAS" evidence="2">
    <location>
        <begin position="338"/>
        <end position="411"/>
    </location>
</feature>
<evidence type="ECO:0000259" key="2">
    <source>
        <dbReference type="PROSITE" id="PS50112"/>
    </source>
</evidence>
<dbReference type="InterPro" id="IPR052155">
    <property type="entry name" value="Biofilm_reg_signaling"/>
</dbReference>
<keyword evidence="5" id="KW-1185">Reference proteome</keyword>
<dbReference type="CDD" id="cd00130">
    <property type="entry name" value="PAS"/>
    <property type="match status" value="2"/>
</dbReference>
<dbReference type="InterPro" id="IPR036097">
    <property type="entry name" value="HisK_dim/P_sf"/>
</dbReference>
<dbReference type="PROSITE" id="PS50113">
    <property type="entry name" value="PAC"/>
    <property type="match status" value="1"/>
</dbReference>
<dbReference type="PANTHER" id="PTHR44757:SF2">
    <property type="entry name" value="BIOFILM ARCHITECTURE MAINTENANCE PROTEIN MBAA"/>
    <property type="match status" value="1"/>
</dbReference>
<dbReference type="InterPro" id="IPR000700">
    <property type="entry name" value="PAS-assoc_C"/>
</dbReference>
<sequence>MKQFLQRYINFTQKKLIVSLDSNEQDLRYWQNLLFCKFLVYCLPVSLIALLPTIFIVVKDGFPLITGIVLTGFGLLATVTFIPNITLRQRKIITLFAFYIVATFLVGTSGFLWPGIFYLFFITVLSGLIFPIRIAYGAVLTNALILIAFALVIGLKLFDSPLIAKYSVVKWVASSANLMFVSVIIVMLIDKIFEGLQLTIANKTQLQERYQHIFQKSPSAMWLFDTENFSFIDVNEAAIRQYGYSRDEFLSMTIMDIRPAENIDQTARLVQTNRNTGKFYEGSWQHKKKNGELIFVKIESNLLSLDNRQVRFVQATDITTQIEHQLEVFNYHKKIEESEANLRAIFDSAVDGFVLVDADGIIKLFNPKASASMEFNKDQMSFEIGRSIFDYVEAARLAYFKRIMEKVYRGETVDYERMFSFDDNVVWIRYTINPVLENNKIVGACIMGRDITERKFYLQSLEEQNKTFREISWMQSHMVRAPLARMLGLLPMLSTEISDEDRKKVIEYLNISANELDDVVNIITDRSTAITDKDPQNAPKNRNLN</sequence>
<dbReference type="Gene3D" id="3.30.450.20">
    <property type="entry name" value="PAS domain"/>
    <property type="match status" value="2"/>
</dbReference>
<dbReference type="GO" id="GO:0006355">
    <property type="term" value="P:regulation of DNA-templated transcription"/>
    <property type="evidence" value="ECO:0007669"/>
    <property type="project" value="InterPro"/>
</dbReference>
<feature type="transmembrane region" description="Helical" evidence="1">
    <location>
        <begin position="38"/>
        <end position="58"/>
    </location>
</feature>
<dbReference type="InterPro" id="IPR013767">
    <property type="entry name" value="PAS_fold"/>
</dbReference>
<feature type="domain" description="PAC" evidence="3">
    <location>
        <begin position="411"/>
        <end position="463"/>
    </location>
</feature>
<organism evidence="4 5">
    <name type="scientific">Mucilaginibacter auburnensis</name>
    <dbReference type="NCBI Taxonomy" id="1457233"/>
    <lineage>
        <taxon>Bacteria</taxon>
        <taxon>Pseudomonadati</taxon>
        <taxon>Bacteroidota</taxon>
        <taxon>Sphingobacteriia</taxon>
        <taxon>Sphingobacteriales</taxon>
        <taxon>Sphingobacteriaceae</taxon>
        <taxon>Mucilaginibacter</taxon>
    </lineage>
</organism>
<dbReference type="AlphaFoldDB" id="A0A2H9VP04"/>
<dbReference type="OrthoDB" id="6231665at2"/>
<keyword evidence="1" id="KW-0472">Membrane</keyword>
<dbReference type="InterPro" id="IPR035965">
    <property type="entry name" value="PAS-like_dom_sf"/>
</dbReference>
<gene>
    <name evidence="4" type="ORF">CLV57_3218</name>
</gene>
<dbReference type="RefSeq" id="WP_100342373.1">
    <property type="nucleotide sequence ID" value="NZ_PGFJ01000002.1"/>
</dbReference>
<dbReference type="Pfam" id="PF00989">
    <property type="entry name" value="PAS"/>
    <property type="match status" value="1"/>
</dbReference>
<dbReference type="PANTHER" id="PTHR44757">
    <property type="entry name" value="DIGUANYLATE CYCLASE DGCP"/>
    <property type="match status" value="1"/>
</dbReference>
<feature type="transmembrane region" description="Helical" evidence="1">
    <location>
        <begin position="134"/>
        <end position="155"/>
    </location>
</feature>
<protein>
    <submittedName>
        <fullName evidence="4">PAS domain S-box-containing protein</fullName>
    </submittedName>
</protein>
<dbReference type="PROSITE" id="PS50112">
    <property type="entry name" value="PAS"/>
    <property type="match status" value="2"/>
</dbReference>
<dbReference type="NCBIfam" id="TIGR00229">
    <property type="entry name" value="sensory_box"/>
    <property type="match status" value="2"/>
</dbReference>
<dbReference type="Pfam" id="PF20969">
    <property type="entry name" value="MASE11"/>
    <property type="match status" value="1"/>
</dbReference>
<evidence type="ECO:0000313" key="5">
    <source>
        <dbReference type="Proteomes" id="UP000242687"/>
    </source>
</evidence>
<dbReference type="Gene3D" id="1.10.287.130">
    <property type="match status" value="1"/>
</dbReference>
<dbReference type="Proteomes" id="UP000242687">
    <property type="component" value="Unassembled WGS sequence"/>
</dbReference>
<dbReference type="SUPFAM" id="SSF55785">
    <property type="entry name" value="PYP-like sensor domain (PAS domain)"/>
    <property type="match status" value="2"/>
</dbReference>
<keyword evidence="1" id="KW-1133">Transmembrane helix</keyword>